<evidence type="ECO:0000256" key="2">
    <source>
        <dbReference type="SAM" id="Phobius"/>
    </source>
</evidence>
<proteinExistence type="predicted"/>
<sequence length="113" mass="13071">MRVGHTTRSDHFGHDLPHTEVRVRRVASSKKKKGPEEEGANARIKEKGKRGGLLFSFFLLYFGHVLVGLVGAHGWLVTPVVSLFFDNEIVTSYRWRDLQRSWMLIRQRVWGLL</sequence>
<reference evidence="3" key="1">
    <citation type="submission" date="2018-02" db="EMBL/GenBank/DDBJ databases">
        <authorList>
            <person name="Cohen D.B."/>
            <person name="Kent A.D."/>
        </authorList>
    </citation>
    <scope>NUCLEOTIDE SEQUENCE</scope>
</reference>
<dbReference type="EMBL" id="OIVN01001602">
    <property type="protein sequence ID" value="SPC95792.1"/>
    <property type="molecule type" value="Genomic_DNA"/>
</dbReference>
<gene>
    <name evidence="3" type="ORF">FSB_LOCUS23674</name>
</gene>
<feature type="region of interest" description="Disordered" evidence="1">
    <location>
        <begin position="1"/>
        <end position="43"/>
    </location>
</feature>
<accession>A0A2N9G899</accession>
<keyword evidence="2" id="KW-0812">Transmembrane</keyword>
<keyword evidence="2" id="KW-1133">Transmembrane helix</keyword>
<feature type="transmembrane region" description="Helical" evidence="2">
    <location>
        <begin position="53"/>
        <end position="76"/>
    </location>
</feature>
<evidence type="ECO:0008006" key="4">
    <source>
        <dbReference type="Google" id="ProtNLM"/>
    </source>
</evidence>
<dbReference type="AlphaFoldDB" id="A0A2N9G899"/>
<name>A0A2N9G899_FAGSY</name>
<evidence type="ECO:0000256" key="1">
    <source>
        <dbReference type="SAM" id="MobiDB-lite"/>
    </source>
</evidence>
<keyword evidence="2" id="KW-0472">Membrane</keyword>
<feature type="compositionally biased region" description="Basic residues" evidence="1">
    <location>
        <begin position="24"/>
        <end position="33"/>
    </location>
</feature>
<feature type="compositionally biased region" description="Basic and acidic residues" evidence="1">
    <location>
        <begin position="7"/>
        <end position="23"/>
    </location>
</feature>
<evidence type="ECO:0000313" key="3">
    <source>
        <dbReference type="EMBL" id="SPC95792.1"/>
    </source>
</evidence>
<organism evidence="3">
    <name type="scientific">Fagus sylvatica</name>
    <name type="common">Beechnut</name>
    <dbReference type="NCBI Taxonomy" id="28930"/>
    <lineage>
        <taxon>Eukaryota</taxon>
        <taxon>Viridiplantae</taxon>
        <taxon>Streptophyta</taxon>
        <taxon>Embryophyta</taxon>
        <taxon>Tracheophyta</taxon>
        <taxon>Spermatophyta</taxon>
        <taxon>Magnoliopsida</taxon>
        <taxon>eudicotyledons</taxon>
        <taxon>Gunneridae</taxon>
        <taxon>Pentapetalae</taxon>
        <taxon>rosids</taxon>
        <taxon>fabids</taxon>
        <taxon>Fagales</taxon>
        <taxon>Fagaceae</taxon>
        <taxon>Fagus</taxon>
    </lineage>
</organism>
<protein>
    <recommendedName>
        <fullName evidence="4">Transmembrane protein</fullName>
    </recommendedName>
</protein>